<dbReference type="Pfam" id="PF04552">
    <property type="entry name" value="Sigma54_DBD"/>
    <property type="match status" value="1"/>
</dbReference>
<dbReference type="InterPro" id="IPR000394">
    <property type="entry name" value="RNA_pol_sigma_54"/>
</dbReference>
<dbReference type="Pfam" id="PF04963">
    <property type="entry name" value="Sigma54_CBD"/>
    <property type="match status" value="1"/>
</dbReference>
<dbReference type="PIRSF" id="PIRSF000774">
    <property type="entry name" value="RpoN"/>
    <property type="match status" value="1"/>
</dbReference>
<keyword evidence="2" id="KW-0240">DNA-directed RNA polymerase</keyword>
<keyword evidence="12" id="KW-1185">Reference proteome</keyword>
<feature type="domain" description="RNA polymerase sigma factor 54 core-binding" evidence="10">
    <location>
        <begin position="77"/>
        <end position="250"/>
    </location>
</feature>
<evidence type="ECO:0000259" key="10">
    <source>
        <dbReference type="Pfam" id="PF04963"/>
    </source>
</evidence>
<dbReference type="Gene3D" id="1.10.10.60">
    <property type="entry name" value="Homeodomain-like"/>
    <property type="match status" value="1"/>
</dbReference>
<protein>
    <submittedName>
        <fullName evidence="11">RNA polymerase RpoN-/SigL-like sigma 54 subunit</fullName>
    </submittedName>
</protein>
<evidence type="ECO:0000256" key="3">
    <source>
        <dbReference type="ARBA" id="ARBA00022679"/>
    </source>
</evidence>
<evidence type="ECO:0000256" key="1">
    <source>
        <dbReference type="ARBA" id="ARBA00008798"/>
    </source>
</evidence>
<keyword evidence="5" id="KW-0805">Transcription regulation</keyword>
<dbReference type="GO" id="GO:0000428">
    <property type="term" value="C:DNA-directed RNA polymerase complex"/>
    <property type="evidence" value="ECO:0007669"/>
    <property type="project" value="UniProtKB-KW"/>
</dbReference>
<dbReference type="PANTHER" id="PTHR32248:SF4">
    <property type="entry name" value="RNA POLYMERASE SIGMA-54 FACTOR"/>
    <property type="match status" value="1"/>
</dbReference>
<name>A0A420W804_9BACT</name>
<keyword evidence="4" id="KW-0548">Nucleotidyltransferase</keyword>
<comment type="caution">
    <text evidence="11">The sequence shown here is derived from an EMBL/GenBank/DDBJ whole genome shotgun (WGS) entry which is preliminary data.</text>
</comment>
<dbReference type="Proteomes" id="UP000280881">
    <property type="component" value="Unassembled WGS sequence"/>
</dbReference>
<evidence type="ECO:0000256" key="7">
    <source>
        <dbReference type="ARBA" id="ARBA00023125"/>
    </source>
</evidence>
<dbReference type="PANTHER" id="PTHR32248">
    <property type="entry name" value="RNA POLYMERASE SIGMA-54 FACTOR"/>
    <property type="match status" value="1"/>
</dbReference>
<proteinExistence type="inferred from homology"/>
<sequence>MDGKLGTSLVLTQQLKLTPNVIFSLELLQLPLFQLENILRNEIEENPLIEPLDFVYESSPVYYEPSEDEESSPLPSPVSVRQQLISQVNLEFDGVEREIATYMVDNLDRKGLLTLPLEEIARSFKVSVELVESVRRKLKEFEPVGCGSLTLGELLESQLKEVGVPEKFIKAARSFESVKSKEEFLEKSGLNKKEFEEFLSYLKRVDLLPFEDGFGVVKVKPDVKVWLEGDEVKVEVLTPKSFEFRVNSYYLKYAGREELRRYLNEKYQRALYLKRAIESRVETLSKLSKAVFEGQREFLRDGKTLRPLTISQVALQVSLHESTVSRAVKDKFVETPFGVYPLKSFFKKGISGTSVEEVKGLIKELIENEDKRKPLSDSKIASLLKERGIKIARRTVAKYREEMGIPGAYRRKVK</sequence>
<dbReference type="OrthoDB" id="9814402at2"/>
<feature type="domain" description="RNA polymerase sigma factor 54 DNA-binding" evidence="9">
    <location>
        <begin position="261"/>
        <end position="412"/>
    </location>
</feature>
<evidence type="ECO:0000259" key="9">
    <source>
        <dbReference type="Pfam" id="PF04552"/>
    </source>
</evidence>
<dbReference type="PRINTS" id="PR00045">
    <property type="entry name" value="SIGMA54FCT"/>
</dbReference>
<dbReference type="AlphaFoldDB" id="A0A420W804"/>
<comment type="similarity">
    <text evidence="1">Belongs to the sigma-54 factor family.</text>
</comment>
<dbReference type="EMBL" id="RBIE01000001">
    <property type="protein sequence ID" value="RKQ63436.1"/>
    <property type="molecule type" value="Genomic_DNA"/>
</dbReference>
<dbReference type="GO" id="GO:0006352">
    <property type="term" value="P:DNA-templated transcription initiation"/>
    <property type="evidence" value="ECO:0007669"/>
    <property type="project" value="InterPro"/>
</dbReference>
<reference evidence="11 12" key="1">
    <citation type="submission" date="2018-10" db="EMBL/GenBank/DDBJ databases">
        <title>Genomic Encyclopedia of Type Strains, Phase IV (KMG-IV): sequencing the most valuable type-strain genomes for metagenomic binning, comparative biology and taxonomic classification.</title>
        <authorList>
            <person name="Goeker M."/>
        </authorList>
    </citation>
    <scope>NUCLEOTIDE SEQUENCE [LARGE SCALE GENOMIC DNA]</scope>
    <source>
        <strain evidence="11 12">DSM 15521</strain>
    </source>
</reference>
<dbReference type="PROSITE" id="PS00717">
    <property type="entry name" value="SIGMA54_1"/>
    <property type="match status" value="1"/>
</dbReference>
<organism evidence="11 12">
    <name type="scientific">Thermovibrio guaymasensis</name>
    <dbReference type="NCBI Taxonomy" id="240167"/>
    <lineage>
        <taxon>Bacteria</taxon>
        <taxon>Pseudomonadati</taxon>
        <taxon>Aquificota</taxon>
        <taxon>Aquificia</taxon>
        <taxon>Desulfurobacteriales</taxon>
        <taxon>Desulfurobacteriaceae</taxon>
        <taxon>Thermovibrio</taxon>
    </lineage>
</organism>
<evidence type="ECO:0000256" key="8">
    <source>
        <dbReference type="ARBA" id="ARBA00023163"/>
    </source>
</evidence>
<keyword evidence="8" id="KW-0804">Transcription</keyword>
<dbReference type="GO" id="GO:0016779">
    <property type="term" value="F:nucleotidyltransferase activity"/>
    <property type="evidence" value="ECO:0007669"/>
    <property type="project" value="UniProtKB-KW"/>
</dbReference>
<dbReference type="InterPro" id="IPR007046">
    <property type="entry name" value="RNA_pol_sigma_54_core-bd"/>
</dbReference>
<evidence type="ECO:0000256" key="5">
    <source>
        <dbReference type="ARBA" id="ARBA00023015"/>
    </source>
</evidence>
<dbReference type="GO" id="GO:0001216">
    <property type="term" value="F:DNA-binding transcription activator activity"/>
    <property type="evidence" value="ECO:0007669"/>
    <property type="project" value="InterPro"/>
</dbReference>
<keyword evidence="3" id="KW-0808">Transferase</keyword>
<dbReference type="NCBIfam" id="TIGR02395">
    <property type="entry name" value="rpoN_sigma"/>
    <property type="match status" value="1"/>
</dbReference>
<evidence type="ECO:0000313" key="11">
    <source>
        <dbReference type="EMBL" id="RKQ63436.1"/>
    </source>
</evidence>
<evidence type="ECO:0000256" key="2">
    <source>
        <dbReference type="ARBA" id="ARBA00022478"/>
    </source>
</evidence>
<evidence type="ECO:0000256" key="6">
    <source>
        <dbReference type="ARBA" id="ARBA00023082"/>
    </source>
</evidence>
<dbReference type="Pfam" id="PF00309">
    <property type="entry name" value="Sigma54_AID"/>
    <property type="match status" value="1"/>
</dbReference>
<dbReference type="GO" id="GO:0016987">
    <property type="term" value="F:sigma factor activity"/>
    <property type="evidence" value="ECO:0007669"/>
    <property type="project" value="UniProtKB-KW"/>
</dbReference>
<dbReference type="PROSITE" id="PS00718">
    <property type="entry name" value="SIGMA54_2"/>
    <property type="match status" value="1"/>
</dbReference>
<dbReference type="InterPro" id="IPR007634">
    <property type="entry name" value="RNA_pol_sigma_54_DNA-bd"/>
</dbReference>
<evidence type="ECO:0000256" key="4">
    <source>
        <dbReference type="ARBA" id="ARBA00022695"/>
    </source>
</evidence>
<keyword evidence="7" id="KW-0238">DNA-binding</keyword>
<keyword evidence="6" id="KW-0731">Sigma factor</keyword>
<dbReference type="InterPro" id="IPR038709">
    <property type="entry name" value="RpoN_core-bd_sf"/>
</dbReference>
<dbReference type="PROSITE" id="PS50044">
    <property type="entry name" value="SIGMA54_3"/>
    <property type="match status" value="1"/>
</dbReference>
<dbReference type="RefSeq" id="WP_121169682.1">
    <property type="nucleotide sequence ID" value="NZ_RBIE01000001.1"/>
</dbReference>
<dbReference type="Gene3D" id="1.10.10.1330">
    <property type="entry name" value="RNA polymerase sigma-54 factor, core-binding domain"/>
    <property type="match status" value="1"/>
</dbReference>
<gene>
    <name evidence="11" type="ORF">C7457_0307</name>
</gene>
<dbReference type="GO" id="GO:0003677">
    <property type="term" value="F:DNA binding"/>
    <property type="evidence" value="ECO:0007669"/>
    <property type="project" value="UniProtKB-KW"/>
</dbReference>
<evidence type="ECO:0000313" key="12">
    <source>
        <dbReference type="Proteomes" id="UP000280881"/>
    </source>
</evidence>
<accession>A0A420W804</accession>